<dbReference type="OrthoDB" id="3281319at2759"/>
<evidence type="ECO:0000313" key="2">
    <source>
        <dbReference type="EMBL" id="KEP47524.1"/>
    </source>
</evidence>
<evidence type="ECO:0000256" key="1">
    <source>
        <dbReference type="SAM" id="MobiDB-lite"/>
    </source>
</evidence>
<name>A0A074RL21_9AGAM</name>
<proteinExistence type="predicted"/>
<dbReference type="HOGENOM" id="CLU_1251280_0_0_1"/>
<feature type="region of interest" description="Disordered" evidence="1">
    <location>
        <begin position="1"/>
        <end position="61"/>
    </location>
</feature>
<dbReference type="EMBL" id="AZST01000717">
    <property type="protein sequence ID" value="KEP47524.1"/>
    <property type="molecule type" value="Genomic_DNA"/>
</dbReference>
<organism evidence="2 3">
    <name type="scientific">Rhizoctonia solani 123E</name>
    <dbReference type="NCBI Taxonomy" id="1423351"/>
    <lineage>
        <taxon>Eukaryota</taxon>
        <taxon>Fungi</taxon>
        <taxon>Dikarya</taxon>
        <taxon>Basidiomycota</taxon>
        <taxon>Agaricomycotina</taxon>
        <taxon>Agaricomycetes</taxon>
        <taxon>Cantharellales</taxon>
        <taxon>Ceratobasidiaceae</taxon>
        <taxon>Rhizoctonia</taxon>
    </lineage>
</organism>
<feature type="compositionally biased region" description="Low complexity" evidence="1">
    <location>
        <begin position="1"/>
        <end position="32"/>
    </location>
</feature>
<gene>
    <name evidence="2" type="ORF">V565_152570</name>
</gene>
<sequence length="221" mass="24687">MPPKKSTSATSKRAATTPAASKAPKRTASTTTVGPQAAKRAKSVTLPVSSDSETESPSIISKATTVVKNLVTPKNITRRKKNNDSDDDEDDVSDNAQVFSRGFFRALGPATDAYYNKQANLIRLQCAEYDREKDMVEAKIRLIDSRKAWLMALRESEAKYTGQARLQFRKARADEAAEGIMLIEKELKTIELSTAKYEHDIEIMRRELADRKEQAEESEEN</sequence>
<protein>
    <submittedName>
        <fullName evidence="2">Uncharacterized protein</fullName>
    </submittedName>
</protein>
<dbReference type="AlphaFoldDB" id="A0A074RL21"/>
<evidence type="ECO:0000313" key="3">
    <source>
        <dbReference type="Proteomes" id="UP000027456"/>
    </source>
</evidence>
<feature type="compositionally biased region" description="Polar residues" evidence="1">
    <location>
        <begin position="46"/>
        <end position="61"/>
    </location>
</feature>
<reference evidence="2 3" key="1">
    <citation type="submission" date="2013-12" db="EMBL/GenBank/DDBJ databases">
        <authorList>
            <person name="Cubeta M."/>
            <person name="Pakala S."/>
            <person name="Fedorova N."/>
            <person name="Thomas E."/>
            <person name="Dean R."/>
            <person name="Jabaji S."/>
            <person name="Neate S."/>
            <person name="Toda T."/>
            <person name="Tavantzis S."/>
            <person name="Vilgalys R."/>
            <person name="Bharathan N."/>
            <person name="Pakala S."/>
            <person name="Losada L.S."/>
            <person name="Zafar N."/>
            <person name="Nierman W."/>
        </authorList>
    </citation>
    <scope>NUCLEOTIDE SEQUENCE [LARGE SCALE GENOMIC DNA]</scope>
    <source>
        <strain evidence="2 3">123E</strain>
    </source>
</reference>
<comment type="caution">
    <text evidence="2">The sequence shown here is derived from an EMBL/GenBank/DDBJ whole genome shotgun (WGS) entry which is preliminary data.</text>
</comment>
<keyword evidence="3" id="KW-1185">Reference proteome</keyword>
<dbReference type="Proteomes" id="UP000027456">
    <property type="component" value="Unassembled WGS sequence"/>
</dbReference>
<accession>A0A074RL21</accession>